<keyword evidence="2" id="KW-1185">Reference proteome</keyword>
<dbReference type="RefSeq" id="WP_188391140.1">
    <property type="nucleotide sequence ID" value="NZ_BMEV01000011.1"/>
</dbReference>
<sequence>MKTFKLKMLHIISDENKEIHIPLLDGLIIDREDEKSNWLIEAYINKQYGDLFRKLEGREQIFVKVKITKESNNPAWFRAKMLGLNQIGENVNVLFLGKLLSEKEIPKTL</sequence>
<name>A0A8J2ZQ37_9BACI</name>
<dbReference type="AlphaFoldDB" id="A0A8J2ZQ37"/>
<dbReference type="InterPro" id="IPR025573">
    <property type="entry name" value="YwpF"/>
</dbReference>
<accession>A0A8J2ZQ37</accession>
<reference evidence="1" key="2">
    <citation type="submission" date="2020-09" db="EMBL/GenBank/DDBJ databases">
        <authorList>
            <person name="Sun Q."/>
            <person name="Zhou Y."/>
        </authorList>
    </citation>
    <scope>NUCLEOTIDE SEQUENCE</scope>
    <source>
        <strain evidence="1">CGMCC 1.12360</strain>
    </source>
</reference>
<dbReference type="EMBL" id="BMEV01000011">
    <property type="protein sequence ID" value="GGH72023.1"/>
    <property type="molecule type" value="Genomic_DNA"/>
</dbReference>
<dbReference type="Proteomes" id="UP000602050">
    <property type="component" value="Unassembled WGS sequence"/>
</dbReference>
<reference evidence="1" key="1">
    <citation type="journal article" date="2014" name="Int. J. Syst. Evol. Microbiol.">
        <title>Complete genome sequence of Corynebacterium casei LMG S-19264T (=DSM 44701T), isolated from a smear-ripened cheese.</title>
        <authorList>
            <consortium name="US DOE Joint Genome Institute (JGI-PGF)"/>
            <person name="Walter F."/>
            <person name="Albersmeier A."/>
            <person name="Kalinowski J."/>
            <person name="Ruckert C."/>
        </authorList>
    </citation>
    <scope>NUCLEOTIDE SEQUENCE</scope>
    <source>
        <strain evidence="1">CGMCC 1.12360</strain>
    </source>
</reference>
<dbReference type="Pfam" id="PF14183">
    <property type="entry name" value="YwpF"/>
    <property type="match status" value="1"/>
</dbReference>
<evidence type="ECO:0000313" key="2">
    <source>
        <dbReference type="Proteomes" id="UP000602050"/>
    </source>
</evidence>
<proteinExistence type="predicted"/>
<protein>
    <submittedName>
        <fullName evidence="1">Uncharacterized protein</fullName>
    </submittedName>
</protein>
<evidence type="ECO:0000313" key="1">
    <source>
        <dbReference type="EMBL" id="GGH72023.1"/>
    </source>
</evidence>
<organism evidence="1 2">
    <name type="scientific">Compostibacillus humi</name>
    <dbReference type="NCBI Taxonomy" id="1245525"/>
    <lineage>
        <taxon>Bacteria</taxon>
        <taxon>Bacillati</taxon>
        <taxon>Bacillota</taxon>
        <taxon>Bacilli</taxon>
        <taxon>Bacillales</taxon>
        <taxon>Bacillaceae</taxon>
        <taxon>Compostibacillus</taxon>
    </lineage>
</organism>
<gene>
    <name evidence="1" type="primary">ywpF</name>
    <name evidence="1" type="ORF">GCM10010978_08550</name>
</gene>
<comment type="caution">
    <text evidence="1">The sequence shown here is derived from an EMBL/GenBank/DDBJ whole genome shotgun (WGS) entry which is preliminary data.</text>
</comment>